<reference evidence="1" key="1">
    <citation type="journal article" date="2021" name="Environ. Microbiol.">
        <title>Gene family expansions and transcriptome signatures uncover fungal adaptations to wood decay.</title>
        <authorList>
            <person name="Hage H."/>
            <person name="Miyauchi S."/>
            <person name="Viragh M."/>
            <person name="Drula E."/>
            <person name="Min B."/>
            <person name="Chaduli D."/>
            <person name="Navarro D."/>
            <person name="Favel A."/>
            <person name="Norest M."/>
            <person name="Lesage-Meessen L."/>
            <person name="Balint B."/>
            <person name="Merenyi Z."/>
            <person name="de Eugenio L."/>
            <person name="Morin E."/>
            <person name="Martinez A.T."/>
            <person name="Baldrian P."/>
            <person name="Stursova M."/>
            <person name="Martinez M.J."/>
            <person name="Novotny C."/>
            <person name="Magnuson J.K."/>
            <person name="Spatafora J.W."/>
            <person name="Maurice S."/>
            <person name="Pangilinan J."/>
            <person name="Andreopoulos W."/>
            <person name="LaButti K."/>
            <person name="Hundley H."/>
            <person name="Na H."/>
            <person name="Kuo A."/>
            <person name="Barry K."/>
            <person name="Lipzen A."/>
            <person name="Henrissat B."/>
            <person name="Riley R."/>
            <person name="Ahrendt S."/>
            <person name="Nagy L.G."/>
            <person name="Grigoriev I.V."/>
            <person name="Martin F."/>
            <person name="Rosso M.N."/>
        </authorList>
    </citation>
    <scope>NUCLEOTIDE SEQUENCE</scope>
    <source>
        <strain evidence="1">CBS 384.51</strain>
    </source>
</reference>
<dbReference type="EMBL" id="MU275101">
    <property type="protein sequence ID" value="KAI0082916.1"/>
    <property type="molecule type" value="Genomic_DNA"/>
</dbReference>
<evidence type="ECO:0000313" key="2">
    <source>
        <dbReference type="Proteomes" id="UP001055072"/>
    </source>
</evidence>
<evidence type="ECO:0000313" key="1">
    <source>
        <dbReference type="EMBL" id="KAI0082916.1"/>
    </source>
</evidence>
<protein>
    <submittedName>
        <fullName evidence="1">Uncharacterized protein</fullName>
    </submittedName>
</protein>
<organism evidence="1 2">
    <name type="scientific">Irpex rosettiformis</name>
    <dbReference type="NCBI Taxonomy" id="378272"/>
    <lineage>
        <taxon>Eukaryota</taxon>
        <taxon>Fungi</taxon>
        <taxon>Dikarya</taxon>
        <taxon>Basidiomycota</taxon>
        <taxon>Agaricomycotina</taxon>
        <taxon>Agaricomycetes</taxon>
        <taxon>Polyporales</taxon>
        <taxon>Irpicaceae</taxon>
        <taxon>Irpex</taxon>
    </lineage>
</organism>
<keyword evidence="2" id="KW-1185">Reference proteome</keyword>
<name>A0ACB8TLN2_9APHY</name>
<accession>A0ACB8TLN2</accession>
<comment type="caution">
    <text evidence="1">The sequence shown here is derived from an EMBL/GenBank/DDBJ whole genome shotgun (WGS) entry which is preliminary data.</text>
</comment>
<proteinExistence type="predicted"/>
<sequence length="332" mass="38367">MNTPVITPSVPFGESGINKCPAEVIGLIIDQVANPMLYWSEYWKVNEYWQLKACALVSRLWRYSAQRALHTDVRITPASFQNKMRSYDIDLEAKNTGTSGNIWQFPKRLHVFWETDTPVVDLLRFPEFQAFMQRVGPRLTTLRLNCCTFSSLETMANLLSLCPSVQVLYVEQCSYGITTFLQAKRYRNLRAPSACPSLRDLILDAQPHEHRNYALDTLAFSLWFMREPRDQLKSVDLLGIFRCTPAYDELTRTLLPWLGASLTHATLLWDHADGEEDEDEDEDEEDFANDSVYPDFSTNERLEFLRLDLLIQETNSTSQSSFAVKRKRRLLS</sequence>
<gene>
    <name evidence="1" type="ORF">BDY19DRAFT_1061173</name>
</gene>
<dbReference type="Proteomes" id="UP001055072">
    <property type="component" value="Unassembled WGS sequence"/>
</dbReference>